<evidence type="ECO:0000313" key="1">
    <source>
        <dbReference type="EMBL" id="ACL61720.1"/>
    </source>
</evidence>
<evidence type="ECO:0000313" key="2">
    <source>
        <dbReference type="Proteomes" id="UP000008207"/>
    </source>
</evidence>
<dbReference type="RefSeq" id="WP_015933283.1">
    <property type="nucleotide sequence ID" value="NC_011894.1"/>
</dbReference>
<organism evidence="1 2">
    <name type="scientific">Methylobacterium nodulans (strain LMG 21967 / CNCM I-2342 / ORS 2060)</name>
    <dbReference type="NCBI Taxonomy" id="460265"/>
    <lineage>
        <taxon>Bacteria</taxon>
        <taxon>Pseudomonadati</taxon>
        <taxon>Pseudomonadota</taxon>
        <taxon>Alphaproteobacteria</taxon>
        <taxon>Hyphomicrobiales</taxon>
        <taxon>Methylobacteriaceae</taxon>
        <taxon>Methylobacterium</taxon>
    </lineage>
</organism>
<sequence length="111" mass="11423">MYAAACAGARPGADPVIRPVMDPVAHAGKNALMEAGIIPLLGLPQPEVKDEAHTLRLAVIGLRARHQATAVDLDEIAGLLRDGASELALERVVSLRAFVASAAAGLAPETL</sequence>
<keyword evidence="2" id="KW-1185">Reference proteome</keyword>
<gene>
    <name evidence="1" type="ordered locus">Mnod_6978</name>
</gene>
<dbReference type="EMBL" id="CP001349">
    <property type="protein sequence ID" value="ACL61720.1"/>
    <property type="molecule type" value="Genomic_DNA"/>
</dbReference>
<dbReference type="Proteomes" id="UP000008207">
    <property type="component" value="Chromosome"/>
</dbReference>
<proteinExistence type="predicted"/>
<dbReference type="AlphaFoldDB" id="B8IHQ7"/>
<protein>
    <submittedName>
        <fullName evidence="1">Uncharacterized protein</fullName>
    </submittedName>
</protein>
<accession>B8IHQ7</accession>
<dbReference type="KEGG" id="mno:Mnod_6978"/>
<dbReference type="HOGENOM" id="CLU_2155391_0_0_5"/>
<name>B8IHQ7_METNO</name>
<reference evidence="1 2" key="1">
    <citation type="submission" date="2009-01" db="EMBL/GenBank/DDBJ databases">
        <title>Complete sequence of chromosome of Methylobacterium nodulans ORS 2060.</title>
        <authorList>
            <consortium name="US DOE Joint Genome Institute"/>
            <person name="Lucas S."/>
            <person name="Copeland A."/>
            <person name="Lapidus A."/>
            <person name="Glavina del Rio T."/>
            <person name="Dalin E."/>
            <person name="Tice H."/>
            <person name="Bruce D."/>
            <person name="Goodwin L."/>
            <person name="Pitluck S."/>
            <person name="Sims D."/>
            <person name="Brettin T."/>
            <person name="Detter J.C."/>
            <person name="Han C."/>
            <person name="Larimer F."/>
            <person name="Land M."/>
            <person name="Hauser L."/>
            <person name="Kyrpides N."/>
            <person name="Ivanova N."/>
            <person name="Marx C.J."/>
            <person name="Richardson P."/>
        </authorList>
    </citation>
    <scope>NUCLEOTIDE SEQUENCE [LARGE SCALE GENOMIC DNA]</scope>
    <source>
        <strain evidence="2">LMG 21967 / CNCM I-2342 / ORS 2060</strain>
    </source>
</reference>
<dbReference type="STRING" id="460265.Mnod_6978"/>